<keyword evidence="3" id="KW-1185">Reference proteome</keyword>
<proteinExistence type="predicted"/>
<protein>
    <recommendedName>
        <fullName evidence="4">Transmembrane protein (PGPGW)</fullName>
    </recommendedName>
</protein>
<evidence type="ECO:0008006" key="4">
    <source>
        <dbReference type="Google" id="ProtNLM"/>
    </source>
</evidence>
<feature type="transmembrane region" description="Helical" evidence="1">
    <location>
        <begin position="16"/>
        <end position="39"/>
    </location>
</feature>
<dbReference type="OrthoDB" id="9800130at2"/>
<dbReference type="AlphaFoldDB" id="A0A432WBG3"/>
<accession>A0A432WBG3</accession>
<evidence type="ECO:0000313" key="2">
    <source>
        <dbReference type="EMBL" id="RUO28733.1"/>
    </source>
</evidence>
<keyword evidence="1" id="KW-0472">Membrane</keyword>
<sequence>MPEQLQWLIDLIQPHLPWLISLSVLMALASMILIPLLIVRMPADYFAHRRRHRHWTVTRILVYVFRNIIALLLFLAGAVMLILPGQGLLTILIAVVVSDVPGKYQLEKWVLRQKGVLKAMNWIRKRYEQVPIVPPQKSEQ</sequence>
<evidence type="ECO:0000256" key="1">
    <source>
        <dbReference type="SAM" id="Phobius"/>
    </source>
</evidence>
<feature type="transmembrane region" description="Helical" evidence="1">
    <location>
        <begin position="60"/>
        <end position="82"/>
    </location>
</feature>
<evidence type="ECO:0000313" key="3">
    <source>
        <dbReference type="Proteomes" id="UP000288405"/>
    </source>
</evidence>
<name>A0A432WBG3_9GAMM</name>
<reference evidence="2 3" key="1">
    <citation type="journal article" date="2011" name="Front. Microbiol.">
        <title>Genomic signatures of strain selection and enhancement in Bacillus atrophaeus var. globigii, a historical biowarfare simulant.</title>
        <authorList>
            <person name="Gibbons H.S."/>
            <person name="Broomall S.M."/>
            <person name="McNew L.A."/>
            <person name="Daligault H."/>
            <person name="Chapman C."/>
            <person name="Bruce D."/>
            <person name="Karavis M."/>
            <person name="Krepps M."/>
            <person name="McGregor P.A."/>
            <person name="Hong C."/>
            <person name="Park K.H."/>
            <person name="Akmal A."/>
            <person name="Feldman A."/>
            <person name="Lin J.S."/>
            <person name="Chang W.E."/>
            <person name="Higgs B.W."/>
            <person name="Demirev P."/>
            <person name="Lindquist J."/>
            <person name="Liem A."/>
            <person name="Fochler E."/>
            <person name="Read T.D."/>
            <person name="Tapia R."/>
            <person name="Johnson S."/>
            <person name="Bishop-Lilly K.A."/>
            <person name="Detter C."/>
            <person name="Han C."/>
            <person name="Sozhamannan S."/>
            <person name="Rosenzweig C.N."/>
            <person name="Skowronski E.W."/>
        </authorList>
    </citation>
    <scope>NUCLEOTIDE SEQUENCE [LARGE SCALE GENOMIC DNA]</scope>
    <source>
        <strain evidence="2 3">GYP-17</strain>
    </source>
</reference>
<dbReference type="EMBL" id="PIPM01000015">
    <property type="protein sequence ID" value="RUO28733.1"/>
    <property type="molecule type" value="Genomic_DNA"/>
</dbReference>
<dbReference type="Proteomes" id="UP000288405">
    <property type="component" value="Unassembled WGS sequence"/>
</dbReference>
<keyword evidence="1" id="KW-1133">Transmembrane helix</keyword>
<comment type="caution">
    <text evidence="2">The sequence shown here is derived from an EMBL/GenBank/DDBJ whole genome shotgun (WGS) entry which is preliminary data.</text>
</comment>
<organism evidence="2 3">
    <name type="scientific">Aliidiomarina sanyensis</name>
    <dbReference type="NCBI Taxonomy" id="1249555"/>
    <lineage>
        <taxon>Bacteria</taxon>
        <taxon>Pseudomonadati</taxon>
        <taxon>Pseudomonadota</taxon>
        <taxon>Gammaproteobacteria</taxon>
        <taxon>Alteromonadales</taxon>
        <taxon>Idiomarinaceae</taxon>
        <taxon>Aliidiomarina</taxon>
    </lineage>
</organism>
<gene>
    <name evidence="2" type="ORF">CWE11_10545</name>
</gene>
<keyword evidence="1" id="KW-0812">Transmembrane</keyword>
<dbReference type="RefSeq" id="WP_126777587.1">
    <property type="nucleotide sequence ID" value="NZ_PIPM01000015.1"/>
</dbReference>